<gene>
    <name evidence="2" type="ORF">FTV88_1160</name>
</gene>
<feature type="domain" description="Glycosyltransferase subfamily 4-like N-terminal" evidence="1">
    <location>
        <begin position="14"/>
        <end position="168"/>
    </location>
</feature>
<evidence type="ECO:0000313" key="3">
    <source>
        <dbReference type="Proteomes" id="UP000366051"/>
    </source>
</evidence>
<name>A0A5Q2MXM4_9FIRM</name>
<sequence length="189" mass="21648">MKKIAIILPYLKAGGTERQAYYIAKHLQSKVDVTVITFEDTGSFKNMYKNIKIHCLNVVLCKKNTFEIMLRLIKLLSREKFDLVISRAWRSNFLVAISSLILKIPYVLFLSSATNQNMNKIKNKAQGYLISKANLIFSVSQKAKTNCINTYGIDGDNIKVVQNGVDIDYIKKCRKKIIRLLLKLQRVSL</sequence>
<evidence type="ECO:0000313" key="2">
    <source>
        <dbReference type="EMBL" id="QGG47307.1"/>
    </source>
</evidence>
<keyword evidence="2" id="KW-0808">Transferase</keyword>
<dbReference type="OrthoDB" id="9804196at2"/>
<dbReference type="SUPFAM" id="SSF53756">
    <property type="entry name" value="UDP-Glycosyltransferase/glycogen phosphorylase"/>
    <property type="match status" value="1"/>
</dbReference>
<organism evidence="2 3">
    <name type="scientific">Heliorestis convoluta</name>
    <dbReference type="NCBI Taxonomy" id="356322"/>
    <lineage>
        <taxon>Bacteria</taxon>
        <taxon>Bacillati</taxon>
        <taxon>Bacillota</taxon>
        <taxon>Clostridia</taxon>
        <taxon>Eubacteriales</taxon>
        <taxon>Heliobacteriaceae</taxon>
        <taxon>Heliorestis</taxon>
    </lineage>
</organism>
<dbReference type="EMBL" id="CP045875">
    <property type="protein sequence ID" value="QGG47307.1"/>
    <property type="molecule type" value="Genomic_DNA"/>
</dbReference>
<dbReference type="InterPro" id="IPR028098">
    <property type="entry name" value="Glyco_trans_4-like_N"/>
</dbReference>
<dbReference type="GO" id="GO:0016740">
    <property type="term" value="F:transferase activity"/>
    <property type="evidence" value="ECO:0007669"/>
    <property type="project" value="UniProtKB-KW"/>
</dbReference>
<dbReference type="Pfam" id="PF13439">
    <property type="entry name" value="Glyco_transf_4"/>
    <property type="match status" value="1"/>
</dbReference>
<keyword evidence="3" id="KW-1185">Reference proteome</keyword>
<dbReference type="Proteomes" id="UP000366051">
    <property type="component" value="Chromosome"/>
</dbReference>
<dbReference type="AlphaFoldDB" id="A0A5Q2MXM4"/>
<dbReference type="Gene3D" id="3.40.50.2000">
    <property type="entry name" value="Glycogen Phosphorylase B"/>
    <property type="match status" value="1"/>
</dbReference>
<proteinExistence type="predicted"/>
<protein>
    <submittedName>
        <fullName evidence="2">Glycosyltransferase</fullName>
    </submittedName>
</protein>
<dbReference type="RefSeq" id="WP_153724714.1">
    <property type="nucleotide sequence ID" value="NZ_CP045875.1"/>
</dbReference>
<reference evidence="3" key="1">
    <citation type="submission" date="2019-11" db="EMBL/GenBank/DDBJ databases">
        <title>Genome sequence of Heliorestis convoluta strain HH, an alkaliphilic and minimalistic phototrophic bacterium from a soda lake in Egypt.</title>
        <authorList>
            <person name="Dewey E.D."/>
            <person name="Stokes L.M."/>
            <person name="Burchell B.M."/>
            <person name="Shaffer K.N."/>
            <person name="Huntington A.M."/>
            <person name="Baker J.M."/>
            <person name="Nadendla S."/>
            <person name="Giglio M.G."/>
            <person name="Touchman J.W."/>
            <person name="Blankenship R.E."/>
            <person name="Madigan M.T."/>
            <person name="Sattley W.M."/>
        </authorList>
    </citation>
    <scope>NUCLEOTIDE SEQUENCE [LARGE SCALE GENOMIC DNA]</scope>
    <source>
        <strain evidence="3">HH</strain>
    </source>
</reference>
<accession>A0A5Q2MXM4</accession>
<evidence type="ECO:0000259" key="1">
    <source>
        <dbReference type="Pfam" id="PF13439"/>
    </source>
</evidence>
<dbReference type="KEGG" id="hcv:FTV88_1160"/>